<name>A0AAN7SIE7_MYCAM</name>
<organism evidence="1 2">
    <name type="scientific">Mycteria americana</name>
    <name type="common">Wood stork</name>
    <dbReference type="NCBI Taxonomy" id="33587"/>
    <lineage>
        <taxon>Eukaryota</taxon>
        <taxon>Metazoa</taxon>
        <taxon>Chordata</taxon>
        <taxon>Craniata</taxon>
        <taxon>Vertebrata</taxon>
        <taxon>Euteleostomi</taxon>
        <taxon>Archelosauria</taxon>
        <taxon>Archosauria</taxon>
        <taxon>Dinosauria</taxon>
        <taxon>Saurischia</taxon>
        <taxon>Theropoda</taxon>
        <taxon>Coelurosauria</taxon>
        <taxon>Aves</taxon>
        <taxon>Neognathae</taxon>
        <taxon>Neoaves</taxon>
        <taxon>Aequornithes</taxon>
        <taxon>Ciconiiformes</taxon>
        <taxon>Ciconiidae</taxon>
        <taxon>Mycteria</taxon>
    </lineage>
</organism>
<dbReference type="EMBL" id="JAUNZN010000001">
    <property type="protein sequence ID" value="KAK4831346.1"/>
    <property type="molecule type" value="Genomic_DNA"/>
</dbReference>
<evidence type="ECO:0000313" key="2">
    <source>
        <dbReference type="Proteomes" id="UP001333110"/>
    </source>
</evidence>
<gene>
    <name evidence="1" type="ORF">QYF61_017477</name>
</gene>
<comment type="caution">
    <text evidence="1">The sequence shown here is derived from an EMBL/GenBank/DDBJ whole genome shotgun (WGS) entry which is preliminary data.</text>
</comment>
<evidence type="ECO:0000313" key="1">
    <source>
        <dbReference type="EMBL" id="KAK4831346.1"/>
    </source>
</evidence>
<protein>
    <submittedName>
        <fullName evidence="1">Uncharacterized protein</fullName>
    </submittedName>
</protein>
<dbReference type="Proteomes" id="UP001333110">
    <property type="component" value="Unassembled WGS sequence"/>
</dbReference>
<dbReference type="AlphaFoldDB" id="A0AAN7SIE7"/>
<reference evidence="1 2" key="1">
    <citation type="journal article" date="2023" name="J. Hered.">
        <title>Chromosome-level genome of the wood stork (Mycteria americana) provides insight into avian chromosome evolution.</title>
        <authorList>
            <person name="Flamio R. Jr."/>
            <person name="Ramstad K.M."/>
        </authorList>
    </citation>
    <scope>NUCLEOTIDE SEQUENCE [LARGE SCALE GENOMIC DNA]</scope>
    <source>
        <strain evidence="1">JAX WOST 10</strain>
    </source>
</reference>
<proteinExistence type="predicted"/>
<accession>A0AAN7SIE7</accession>
<keyword evidence="2" id="KW-1185">Reference proteome</keyword>
<sequence length="158" mass="17908">MLPEKPNPEPKQNMRCFAVAPHLEAPMSHRLSCITTSWISTFTLIEQLCREVDTIWLKLIPNKTGADVEPPLERPLSPANLVTEQRMARTKSVLRLTEGRRQALDTVRVCNPMGSQPWHLMPLAQTNRLHPQVLRELADVLPGYSRSSLRGHANERSS</sequence>